<dbReference type="SUPFAM" id="SSF52833">
    <property type="entry name" value="Thioredoxin-like"/>
    <property type="match status" value="1"/>
</dbReference>
<evidence type="ECO:0000313" key="2">
    <source>
        <dbReference type="EMBL" id="MDV6374433.1"/>
    </source>
</evidence>
<dbReference type="Gene3D" id="3.40.30.10">
    <property type="entry name" value="Glutaredoxin"/>
    <property type="match status" value="1"/>
</dbReference>
<name>A0ABU4DPS6_9DEIO</name>
<dbReference type="RefSeq" id="WP_317639753.1">
    <property type="nucleotide sequence ID" value="NZ_JAPMIV010000010.1"/>
</dbReference>
<dbReference type="PANTHER" id="PTHR42852:SF13">
    <property type="entry name" value="PROTEIN DIPZ"/>
    <property type="match status" value="1"/>
</dbReference>
<feature type="domain" description="Thioredoxin" evidence="1">
    <location>
        <begin position="233"/>
        <end position="410"/>
    </location>
</feature>
<keyword evidence="3" id="KW-1185">Reference proteome</keyword>
<accession>A0ABU4DPS6</accession>
<dbReference type="PANTHER" id="PTHR42852">
    <property type="entry name" value="THIOL:DISULFIDE INTERCHANGE PROTEIN DSBE"/>
    <property type="match status" value="1"/>
</dbReference>
<dbReference type="InterPro" id="IPR036249">
    <property type="entry name" value="Thioredoxin-like_sf"/>
</dbReference>
<dbReference type="EMBL" id="JAPMIV010000010">
    <property type="protein sequence ID" value="MDV6374433.1"/>
    <property type="molecule type" value="Genomic_DNA"/>
</dbReference>
<dbReference type="Pfam" id="PF00578">
    <property type="entry name" value="AhpC-TSA"/>
    <property type="match status" value="1"/>
</dbReference>
<sequence>MLLPVLQALSQEAIKGEPTVLSLSFDDQGLNTDLRLMQGQIVALRSKILPPWSVSLIAQGVHPATIAEAQQAGINLQHALIYLLDRDYLSREQLADAAQERALSALLPLAWQTSRISSVPWSGAPAHPPLNSTQTQHIVDRTEWHAALLTPEERSLRPSSRFTANPLSAPALVGDDRMEHVYHAALRGLSLGDISQRLPQRWDILTQTVGRLVREGALRPQDAAVPRQLADALQAGQAAPDFCLPDLSGGELRLSALRGQPVWLVFNRQSTCAICNPHHAKIIAMHGRLRERGVQIVSIWGSPLEDLQDGIGRQRPPYPVLADPHDETYDRYGLRMSLRGTLDPRNLSTVIQGIRMMGTRALKDDGELLRMPAEFLIGADGVIETAHYNSYGSDWLPMERVLSWADHQNQSRLSKLH</sequence>
<dbReference type="InterPro" id="IPR013766">
    <property type="entry name" value="Thioredoxin_domain"/>
</dbReference>
<dbReference type="CDD" id="cd02970">
    <property type="entry name" value="PRX_like2"/>
    <property type="match status" value="1"/>
</dbReference>
<dbReference type="InterPro" id="IPR050553">
    <property type="entry name" value="Thioredoxin_ResA/DsbE_sf"/>
</dbReference>
<comment type="caution">
    <text evidence="2">The sequence shown here is derived from an EMBL/GenBank/DDBJ whole genome shotgun (WGS) entry which is preliminary data.</text>
</comment>
<proteinExistence type="predicted"/>
<dbReference type="Proteomes" id="UP001276150">
    <property type="component" value="Unassembled WGS sequence"/>
</dbReference>
<organism evidence="2 3">
    <name type="scientific">Deinococcus arenicola</name>
    <dbReference type="NCBI Taxonomy" id="2994950"/>
    <lineage>
        <taxon>Bacteria</taxon>
        <taxon>Thermotogati</taxon>
        <taxon>Deinococcota</taxon>
        <taxon>Deinococci</taxon>
        <taxon>Deinococcales</taxon>
        <taxon>Deinococcaceae</taxon>
        <taxon>Deinococcus</taxon>
    </lineage>
</organism>
<gene>
    <name evidence="2" type="ORF">ORD21_07510</name>
</gene>
<reference evidence="2 3" key="1">
    <citation type="submission" date="2022-11" db="EMBL/GenBank/DDBJ databases">
        <title>Deinococcus ZS9-10, Low Temperature and Draught-tolerating, UV-resistant Bacteria from Continental Antarctica.</title>
        <authorList>
            <person name="Cheng L."/>
        </authorList>
    </citation>
    <scope>NUCLEOTIDE SEQUENCE [LARGE SCALE GENOMIC DNA]</scope>
    <source>
        <strain evidence="2 3">ZS9-10</strain>
    </source>
</reference>
<evidence type="ECO:0000313" key="3">
    <source>
        <dbReference type="Proteomes" id="UP001276150"/>
    </source>
</evidence>
<dbReference type="PROSITE" id="PS51352">
    <property type="entry name" value="THIOREDOXIN_2"/>
    <property type="match status" value="1"/>
</dbReference>
<evidence type="ECO:0000259" key="1">
    <source>
        <dbReference type="PROSITE" id="PS51352"/>
    </source>
</evidence>
<protein>
    <submittedName>
        <fullName evidence="2">Peroxiredoxin-like family protein</fullName>
    </submittedName>
</protein>
<dbReference type="InterPro" id="IPR000866">
    <property type="entry name" value="AhpC/TSA"/>
</dbReference>